<comment type="catalytic activity">
    <reaction evidence="11 12">
        <text>a very-long-chain acyl-CoA + malonyl-CoA + H(+) = a very-long-chain 3-oxoacyl-CoA + CO2 + CoA</text>
        <dbReference type="Rhea" id="RHEA:32727"/>
        <dbReference type="ChEBI" id="CHEBI:15378"/>
        <dbReference type="ChEBI" id="CHEBI:16526"/>
        <dbReference type="ChEBI" id="CHEBI:57287"/>
        <dbReference type="ChEBI" id="CHEBI:57384"/>
        <dbReference type="ChEBI" id="CHEBI:90725"/>
        <dbReference type="ChEBI" id="CHEBI:90736"/>
        <dbReference type="EC" id="2.3.1.199"/>
    </reaction>
</comment>
<dbReference type="GO" id="GO:0009922">
    <property type="term" value="F:fatty acid elongase activity"/>
    <property type="evidence" value="ECO:0007669"/>
    <property type="project" value="UniProtKB-EC"/>
</dbReference>
<dbReference type="Proteomes" id="UP000828390">
    <property type="component" value="Unassembled WGS sequence"/>
</dbReference>
<evidence type="ECO:0000256" key="9">
    <source>
        <dbReference type="ARBA" id="ARBA00023136"/>
    </source>
</evidence>
<feature type="region of interest" description="Disordered" evidence="13">
    <location>
        <begin position="235"/>
        <end position="255"/>
    </location>
</feature>
<evidence type="ECO:0000313" key="15">
    <source>
        <dbReference type="Proteomes" id="UP000828390"/>
    </source>
</evidence>
<proteinExistence type="inferred from homology"/>
<evidence type="ECO:0000313" key="14">
    <source>
        <dbReference type="EMBL" id="KAH3872421.1"/>
    </source>
</evidence>
<evidence type="ECO:0000256" key="13">
    <source>
        <dbReference type="SAM" id="MobiDB-lite"/>
    </source>
</evidence>
<dbReference type="GO" id="GO:0034625">
    <property type="term" value="P:fatty acid elongation, monounsaturated fatty acid"/>
    <property type="evidence" value="ECO:0007669"/>
    <property type="project" value="TreeGrafter"/>
</dbReference>
<name>A0A9D4MA16_DREPO</name>
<dbReference type="GO" id="GO:0005789">
    <property type="term" value="C:endoplasmic reticulum membrane"/>
    <property type="evidence" value="ECO:0007669"/>
    <property type="project" value="TreeGrafter"/>
</dbReference>
<reference evidence="14" key="1">
    <citation type="journal article" date="2019" name="bioRxiv">
        <title>The Genome of the Zebra Mussel, Dreissena polymorpha: A Resource for Invasive Species Research.</title>
        <authorList>
            <person name="McCartney M.A."/>
            <person name="Auch B."/>
            <person name="Kono T."/>
            <person name="Mallez S."/>
            <person name="Zhang Y."/>
            <person name="Obille A."/>
            <person name="Becker A."/>
            <person name="Abrahante J.E."/>
            <person name="Garbe J."/>
            <person name="Badalamenti J.P."/>
            <person name="Herman A."/>
            <person name="Mangelson H."/>
            <person name="Liachko I."/>
            <person name="Sullivan S."/>
            <person name="Sone E.D."/>
            <person name="Koren S."/>
            <person name="Silverstein K.A.T."/>
            <person name="Beckman K.B."/>
            <person name="Gohl D.M."/>
        </authorList>
    </citation>
    <scope>NUCLEOTIDE SEQUENCE</scope>
    <source>
        <strain evidence="14">Duluth1</strain>
        <tissue evidence="14">Whole animal</tissue>
    </source>
</reference>
<evidence type="ECO:0000256" key="5">
    <source>
        <dbReference type="ARBA" id="ARBA00022692"/>
    </source>
</evidence>
<evidence type="ECO:0000256" key="8">
    <source>
        <dbReference type="ARBA" id="ARBA00023098"/>
    </source>
</evidence>
<keyword evidence="4 12" id="KW-0808">Transferase</keyword>
<dbReference type="GO" id="GO:0042761">
    <property type="term" value="P:very long-chain fatty acid biosynthetic process"/>
    <property type="evidence" value="ECO:0007669"/>
    <property type="project" value="TreeGrafter"/>
</dbReference>
<sequence>MARPLTLERVQTGMWLVYNLDTFPLLCVYLVMIAVSGQWKRFTSPFNLRPVLVIYNFIASAISLYTLVGFINGLYQSESSFGTYPSETLRPVFKIYWLTKILELLDTVFMILRHKSRQISALHVYHHSSMLILSDLAYHHYPYPAMSPYLALNSAVHVVLYLYYGLSALNPDNPPQWKKFLTQFQIVQFALDLVHASIGYIYYTYCIYGIFYGISMLSLFCNFYYKAYIKHRGPSVKTKSESNGYGDRVKDKKIK</sequence>
<dbReference type="PANTHER" id="PTHR11157:SF134">
    <property type="entry name" value="ELONGATION OF FATTY ACIDS PROTEIN 1-RELATED"/>
    <property type="match status" value="1"/>
</dbReference>
<organism evidence="14 15">
    <name type="scientific">Dreissena polymorpha</name>
    <name type="common">Zebra mussel</name>
    <name type="synonym">Mytilus polymorpha</name>
    <dbReference type="NCBI Taxonomy" id="45954"/>
    <lineage>
        <taxon>Eukaryota</taxon>
        <taxon>Metazoa</taxon>
        <taxon>Spiralia</taxon>
        <taxon>Lophotrochozoa</taxon>
        <taxon>Mollusca</taxon>
        <taxon>Bivalvia</taxon>
        <taxon>Autobranchia</taxon>
        <taxon>Heteroconchia</taxon>
        <taxon>Euheterodonta</taxon>
        <taxon>Imparidentia</taxon>
        <taxon>Neoheterodontei</taxon>
        <taxon>Myida</taxon>
        <taxon>Dreissenoidea</taxon>
        <taxon>Dreissenidae</taxon>
        <taxon>Dreissena</taxon>
    </lineage>
</organism>
<evidence type="ECO:0000256" key="6">
    <source>
        <dbReference type="ARBA" id="ARBA00022832"/>
    </source>
</evidence>
<comment type="subcellular location">
    <subcellularLocation>
        <location evidence="1">Membrane</location>
        <topology evidence="1">Multi-pass membrane protein</topology>
    </subcellularLocation>
</comment>
<evidence type="ECO:0000256" key="3">
    <source>
        <dbReference type="ARBA" id="ARBA00022516"/>
    </source>
</evidence>
<comment type="caution">
    <text evidence="12">Lacks conserved residue(s) required for the propagation of feature annotation.</text>
</comment>
<dbReference type="EMBL" id="JAIWYP010000002">
    <property type="protein sequence ID" value="KAH3872421.1"/>
    <property type="molecule type" value="Genomic_DNA"/>
</dbReference>
<keyword evidence="8 12" id="KW-0443">Lipid metabolism</keyword>
<dbReference type="AlphaFoldDB" id="A0A9D4MA16"/>
<evidence type="ECO:0000256" key="7">
    <source>
        <dbReference type="ARBA" id="ARBA00022989"/>
    </source>
</evidence>
<accession>A0A9D4MA16</accession>
<dbReference type="OrthoDB" id="434092at2759"/>
<evidence type="ECO:0000256" key="12">
    <source>
        <dbReference type="RuleBase" id="RU361115"/>
    </source>
</evidence>
<dbReference type="InterPro" id="IPR002076">
    <property type="entry name" value="ELO_fam"/>
</dbReference>
<dbReference type="Pfam" id="PF01151">
    <property type="entry name" value="ELO"/>
    <property type="match status" value="1"/>
</dbReference>
<evidence type="ECO:0000256" key="10">
    <source>
        <dbReference type="ARBA" id="ARBA00023160"/>
    </source>
</evidence>
<evidence type="ECO:0000256" key="11">
    <source>
        <dbReference type="ARBA" id="ARBA00047375"/>
    </source>
</evidence>
<evidence type="ECO:0000256" key="2">
    <source>
        <dbReference type="ARBA" id="ARBA00007263"/>
    </source>
</evidence>
<gene>
    <name evidence="14" type="ORF">DPMN_035637</name>
</gene>
<dbReference type="EC" id="2.3.1.199" evidence="12"/>
<keyword evidence="10 12" id="KW-0275">Fatty acid biosynthesis</keyword>
<feature type="transmembrane region" description="Helical" evidence="12">
    <location>
        <begin position="147"/>
        <end position="166"/>
    </location>
</feature>
<keyword evidence="15" id="KW-1185">Reference proteome</keyword>
<feature type="transmembrane region" description="Helical" evidence="12">
    <location>
        <begin position="15"/>
        <end position="39"/>
    </location>
</feature>
<keyword evidence="5 12" id="KW-0812">Transmembrane</keyword>
<keyword evidence="6 12" id="KW-0276">Fatty acid metabolism</keyword>
<dbReference type="GO" id="GO:0019367">
    <property type="term" value="P:fatty acid elongation, saturated fatty acid"/>
    <property type="evidence" value="ECO:0007669"/>
    <property type="project" value="TreeGrafter"/>
</dbReference>
<keyword evidence="3 12" id="KW-0444">Lipid biosynthesis</keyword>
<dbReference type="GO" id="GO:0034626">
    <property type="term" value="P:fatty acid elongation, polyunsaturated fatty acid"/>
    <property type="evidence" value="ECO:0007669"/>
    <property type="project" value="TreeGrafter"/>
</dbReference>
<dbReference type="PANTHER" id="PTHR11157">
    <property type="entry name" value="FATTY ACID ACYL TRANSFERASE-RELATED"/>
    <property type="match status" value="1"/>
</dbReference>
<keyword evidence="9 12" id="KW-0472">Membrane</keyword>
<evidence type="ECO:0000256" key="4">
    <source>
        <dbReference type="ARBA" id="ARBA00022679"/>
    </source>
</evidence>
<dbReference type="GO" id="GO:0030148">
    <property type="term" value="P:sphingolipid biosynthetic process"/>
    <property type="evidence" value="ECO:0007669"/>
    <property type="project" value="TreeGrafter"/>
</dbReference>
<keyword evidence="7 12" id="KW-1133">Transmembrane helix</keyword>
<reference evidence="14" key="2">
    <citation type="submission" date="2020-11" db="EMBL/GenBank/DDBJ databases">
        <authorList>
            <person name="McCartney M.A."/>
            <person name="Auch B."/>
            <person name="Kono T."/>
            <person name="Mallez S."/>
            <person name="Becker A."/>
            <person name="Gohl D.M."/>
            <person name="Silverstein K.A.T."/>
            <person name="Koren S."/>
            <person name="Bechman K.B."/>
            <person name="Herman A."/>
            <person name="Abrahante J.E."/>
            <person name="Garbe J."/>
        </authorList>
    </citation>
    <scope>NUCLEOTIDE SEQUENCE</scope>
    <source>
        <strain evidence="14">Duluth1</strain>
        <tissue evidence="14">Whole animal</tissue>
    </source>
</reference>
<feature type="transmembrane region" description="Helical" evidence="12">
    <location>
        <begin position="209"/>
        <end position="225"/>
    </location>
</feature>
<comment type="similarity">
    <text evidence="2 12">Belongs to the ELO family.</text>
</comment>
<comment type="caution">
    <text evidence="14">The sequence shown here is derived from an EMBL/GenBank/DDBJ whole genome shotgun (WGS) entry which is preliminary data.</text>
</comment>
<evidence type="ECO:0000256" key="1">
    <source>
        <dbReference type="ARBA" id="ARBA00004141"/>
    </source>
</evidence>
<feature type="transmembrane region" description="Helical" evidence="12">
    <location>
        <begin position="51"/>
        <end position="75"/>
    </location>
</feature>
<protein>
    <recommendedName>
        <fullName evidence="12">Elongation of very long chain fatty acids protein</fullName>
        <ecNumber evidence="12">2.3.1.199</ecNumber>
    </recommendedName>
    <alternativeName>
        <fullName evidence="12">Very-long-chain 3-oxoacyl-CoA synthase</fullName>
    </alternativeName>
</protein>